<dbReference type="AlphaFoldDB" id="A0A7Y6NSX6"/>
<organism evidence="8 9">
    <name type="scientific">Piscinibacter koreensis</name>
    <dbReference type="NCBI Taxonomy" id="2742824"/>
    <lineage>
        <taxon>Bacteria</taxon>
        <taxon>Pseudomonadati</taxon>
        <taxon>Pseudomonadota</taxon>
        <taxon>Betaproteobacteria</taxon>
        <taxon>Burkholderiales</taxon>
        <taxon>Sphaerotilaceae</taxon>
        <taxon>Piscinibacter</taxon>
    </lineage>
</organism>
<evidence type="ECO:0000313" key="9">
    <source>
        <dbReference type="Proteomes" id="UP000529637"/>
    </source>
</evidence>
<dbReference type="InterPro" id="IPR009075">
    <property type="entry name" value="AcylCo_DH/oxidase_C"/>
</dbReference>
<feature type="domain" description="Acyl-CoA dehydrogenase/oxidase N-terminal" evidence="7">
    <location>
        <begin position="6"/>
        <end position="80"/>
    </location>
</feature>
<protein>
    <submittedName>
        <fullName evidence="8">Acyl-CoA dehydrogenase family protein</fullName>
    </submittedName>
</protein>
<keyword evidence="9" id="KW-1185">Reference proteome</keyword>
<evidence type="ECO:0000259" key="7">
    <source>
        <dbReference type="Pfam" id="PF02771"/>
    </source>
</evidence>
<dbReference type="InterPro" id="IPR009100">
    <property type="entry name" value="AcylCoA_DH/oxidase_NM_dom_sf"/>
</dbReference>
<evidence type="ECO:0000259" key="6">
    <source>
        <dbReference type="Pfam" id="PF00441"/>
    </source>
</evidence>
<dbReference type="RefSeq" id="WP_176071616.1">
    <property type="nucleotide sequence ID" value="NZ_JABWMJ010000016.1"/>
</dbReference>
<dbReference type="PANTHER" id="PTHR43884:SF20">
    <property type="entry name" value="ACYL-COA DEHYDROGENASE FADE28"/>
    <property type="match status" value="1"/>
</dbReference>
<gene>
    <name evidence="8" type="ORF">HQN59_23715</name>
</gene>
<evidence type="ECO:0000256" key="1">
    <source>
        <dbReference type="ARBA" id="ARBA00001974"/>
    </source>
</evidence>
<feature type="domain" description="Acyl-CoA dehydrogenase/oxidase C-terminal" evidence="6">
    <location>
        <begin position="213"/>
        <end position="322"/>
    </location>
</feature>
<dbReference type="EMBL" id="JABWMJ010000016">
    <property type="protein sequence ID" value="NUZ08756.1"/>
    <property type="molecule type" value="Genomic_DNA"/>
</dbReference>
<dbReference type="Pfam" id="PF00441">
    <property type="entry name" value="Acyl-CoA_dh_1"/>
    <property type="match status" value="1"/>
</dbReference>
<comment type="caution">
    <text evidence="8">The sequence shown here is derived from an EMBL/GenBank/DDBJ whole genome shotgun (WGS) entry which is preliminary data.</text>
</comment>
<dbReference type="InterPro" id="IPR013786">
    <property type="entry name" value="AcylCoA_DH/ox_N"/>
</dbReference>
<keyword evidence="4" id="KW-0274">FAD</keyword>
<proteinExistence type="inferred from homology"/>
<dbReference type="InterPro" id="IPR036250">
    <property type="entry name" value="AcylCo_DH-like_C"/>
</dbReference>
<evidence type="ECO:0000256" key="3">
    <source>
        <dbReference type="ARBA" id="ARBA00022630"/>
    </source>
</evidence>
<dbReference type="Gene3D" id="1.20.140.10">
    <property type="entry name" value="Butyryl-CoA Dehydrogenase, subunit A, domain 3"/>
    <property type="match status" value="1"/>
</dbReference>
<comment type="similarity">
    <text evidence="2">Belongs to the acyl-CoA dehydrogenase family.</text>
</comment>
<dbReference type="Gene3D" id="1.10.540.10">
    <property type="entry name" value="Acyl-CoA dehydrogenase/oxidase, N-terminal domain"/>
    <property type="match status" value="1"/>
</dbReference>
<dbReference type="SUPFAM" id="SSF47203">
    <property type="entry name" value="Acyl-CoA dehydrogenase C-terminal domain-like"/>
    <property type="match status" value="1"/>
</dbReference>
<evidence type="ECO:0000256" key="4">
    <source>
        <dbReference type="ARBA" id="ARBA00022827"/>
    </source>
</evidence>
<dbReference type="PANTHER" id="PTHR43884">
    <property type="entry name" value="ACYL-COA DEHYDROGENASE"/>
    <property type="match status" value="1"/>
</dbReference>
<evidence type="ECO:0000256" key="2">
    <source>
        <dbReference type="ARBA" id="ARBA00009347"/>
    </source>
</evidence>
<keyword evidence="5" id="KW-0560">Oxidoreductase</keyword>
<keyword evidence="3" id="KW-0285">Flavoprotein</keyword>
<dbReference type="Proteomes" id="UP000529637">
    <property type="component" value="Unassembled WGS sequence"/>
</dbReference>
<dbReference type="Pfam" id="PF02771">
    <property type="entry name" value="Acyl-CoA_dh_N"/>
    <property type="match status" value="1"/>
</dbReference>
<reference evidence="8 9" key="1">
    <citation type="submission" date="2020-06" db="EMBL/GenBank/DDBJ databases">
        <title>Schlegella sp. ID0723 isolated from air conditioner.</title>
        <authorList>
            <person name="Kim D.Y."/>
            <person name="Kim D.-U."/>
        </authorList>
    </citation>
    <scope>NUCLEOTIDE SEQUENCE [LARGE SCALE GENOMIC DNA]</scope>
    <source>
        <strain evidence="8 9">ID0723</strain>
    </source>
</reference>
<accession>A0A7Y6NSX6</accession>
<dbReference type="SUPFAM" id="SSF56645">
    <property type="entry name" value="Acyl-CoA dehydrogenase NM domain-like"/>
    <property type="match status" value="1"/>
</dbReference>
<evidence type="ECO:0000313" key="8">
    <source>
        <dbReference type="EMBL" id="NUZ08756.1"/>
    </source>
</evidence>
<comment type="cofactor">
    <cofactor evidence="1">
        <name>FAD</name>
        <dbReference type="ChEBI" id="CHEBI:57692"/>
    </cofactor>
</comment>
<dbReference type="InterPro" id="IPR037069">
    <property type="entry name" value="AcylCoA_DH/ox_N_sf"/>
</dbReference>
<dbReference type="GO" id="GO:0050660">
    <property type="term" value="F:flavin adenine dinucleotide binding"/>
    <property type="evidence" value="ECO:0007669"/>
    <property type="project" value="InterPro"/>
</dbReference>
<sequence>MSELAQPLAEAADRLFSQRCDSRLVASADAGQWPQALWSAVDELGPGLLLAPESAGGAGGDWLDACTLLERAAAHCVPLPIGQTLLAGWLRSRAGLRPVSGPAALAFTAAPLAAMREAGRADAAESDVAPVLWAEHAHQIAFVGADPAGTAQLLWLPKGCMQTRPLTRSFPPSARVTCTGVALHAPASAEPARAWCVPLPGLSLTEVRARAALLTAAQMAGALGRLLDMTLAYTGERVQFGRSIGQFQAVQHQLAQLAEEAAASRVAVHAAAATEDPHCFVAAAAAAKVRAGEAASLAARIAHQLHGAIGVTAEHALHLSTRRLCWWRDEHGSEAFWARALVQALRDGGMRSAWQAAVACTSR</sequence>
<name>A0A7Y6NSX6_9BURK</name>
<dbReference type="GO" id="GO:0003995">
    <property type="term" value="F:acyl-CoA dehydrogenase activity"/>
    <property type="evidence" value="ECO:0007669"/>
    <property type="project" value="TreeGrafter"/>
</dbReference>
<evidence type="ECO:0000256" key="5">
    <source>
        <dbReference type="ARBA" id="ARBA00023002"/>
    </source>
</evidence>